<dbReference type="eggNOG" id="COG4319">
    <property type="taxonomic scope" value="Bacteria"/>
</dbReference>
<dbReference type="InterPro" id="IPR011944">
    <property type="entry name" value="Steroid_delta5-4_isomerase"/>
</dbReference>
<dbReference type="Proteomes" id="UP000007382">
    <property type="component" value="Chromosome"/>
</dbReference>
<evidence type="ECO:0000259" key="1">
    <source>
        <dbReference type="Pfam" id="PF14534"/>
    </source>
</evidence>
<proteinExistence type="predicted"/>
<accession>I0IPT0</accession>
<organism evidence="2 3">
    <name type="scientific">Leptospirillum ferrooxidans (strain C2-3)</name>
    <dbReference type="NCBI Taxonomy" id="1162668"/>
    <lineage>
        <taxon>Bacteria</taxon>
        <taxon>Pseudomonadati</taxon>
        <taxon>Nitrospirota</taxon>
        <taxon>Nitrospiria</taxon>
        <taxon>Nitrospirales</taxon>
        <taxon>Nitrospiraceae</taxon>
        <taxon>Leptospirillum</taxon>
    </lineage>
</organism>
<keyword evidence="3" id="KW-1185">Reference proteome</keyword>
<dbReference type="InterPro" id="IPR032710">
    <property type="entry name" value="NTF2-like_dom_sf"/>
</dbReference>
<dbReference type="Pfam" id="PF14534">
    <property type="entry name" value="DUF4440"/>
    <property type="match status" value="1"/>
</dbReference>
<dbReference type="SUPFAM" id="SSF52540">
    <property type="entry name" value="P-loop containing nucleoside triphosphate hydrolases"/>
    <property type="match status" value="1"/>
</dbReference>
<dbReference type="KEGG" id="lfc:LFE_1597"/>
<dbReference type="HOGENOM" id="CLU_1053178_0_0_0"/>
<dbReference type="InterPro" id="IPR027843">
    <property type="entry name" value="DUF4440"/>
</dbReference>
<dbReference type="STRING" id="1162668.LFE_1597"/>
<reference evidence="3" key="2">
    <citation type="submission" date="2012-03" db="EMBL/GenBank/DDBJ databases">
        <title>The complete genome sequence of the pioneer microbe on fresh volcanic deposit, Leptospirillum ferrooxidans strain C2-3.</title>
        <authorList>
            <person name="Fujimura R."/>
            <person name="Sato Y."/>
            <person name="Nishizawa T."/>
            <person name="Nanba K."/>
            <person name="Oshima K."/>
            <person name="Hattori M."/>
            <person name="Kamijo T."/>
            <person name="Ohta H."/>
        </authorList>
    </citation>
    <scope>NUCLEOTIDE SEQUENCE [LARGE SCALE GENOMIC DNA]</scope>
    <source>
        <strain evidence="3">C2-3</strain>
    </source>
</reference>
<dbReference type="Gene3D" id="3.10.450.50">
    <property type="match status" value="1"/>
</dbReference>
<dbReference type="PATRIC" id="fig|1162668.3.peg.1903"/>
<dbReference type="InterPro" id="IPR027417">
    <property type="entry name" value="P-loop_NTPase"/>
</dbReference>
<evidence type="ECO:0000313" key="3">
    <source>
        <dbReference type="Proteomes" id="UP000007382"/>
    </source>
</evidence>
<evidence type="ECO:0000313" key="2">
    <source>
        <dbReference type="EMBL" id="BAM07279.1"/>
    </source>
</evidence>
<dbReference type="SUPFAM" id="SSF54427">
    <property type="entry name" value="NTF2-like"/>
    <property type="match status" value="1"/>
</dbReference>
<dbReference type="Gene3D" id="3.40.50.300">
    <property type="entry name" value="P-loop containing nucleotide triphosphate hydrolases"/>
    <property type="match status" value="1"/>
</dbReference>
<dbReference type="EMBL" id="AP012342">
    <property type="protein sequence ID" value="BAM07279.1"/>
    <property type="molecule type" value="Genomic_DNA"/>
</dbReference>
<feature type="domain" description="DUF4440" evidence="1">
    <location>
        <begin position="9"/>
        <end position="119"/>
    </location>
</feature>
<protein>
    <recommendedName>
        <fullName evidence="1">DUF4440 domain-containing protein</fullName>
    </recommendedName>
</protein>
<reference evidence="2 3" key="1">
    <citation type="journal article" date="2012" name="J. Bacteriol.">
        <title>Complete Genome Sequence of Leptospirillum ferrooxidans Strain C2-3, Isolated from a Fresh Volcanic Ash Deposit on the Island of Miyake, Japan.</title>
        <authorList>
            <person name="Fujimura R."/>
            <person name="Sato Y."/>
            <person name="Nishizawa T."/>
            <person name="Oshima K."/>
            <person name="Kim S.-W."/>
            <person name="Hattori M."/>
            <person name="Kamijo T."/>
            <person name="Ohta H."/>
        </authorList>
    </citation>
    <scope>NUCLEOTIDE SEQUENCE [LARGE SCALE GENOMIC DNA]</scope>
    <source>
        <strain evidence="2 3">C2-3</strain>
    </source>
</reference>
<name>I0IPT0_LEPFC</name>
<gene>
    <name evidence="2" type="ordered locus">LFE_1597</name>
</gene>
<dbReference type="eggNOG" id="COG0645">
    <property type="taxonomic scope" value="Bacteria"/>
</dbReference>
<sequence length="294" mass="33048">MKTNAQELQQLIESADDAINRKDFDELMKFYSDDATLVVMPGKEVSGKDSIRRSFVSISEYFNHSLVVTQEKMAVIEAGDTALVLANTRLKADNKTDSPFSVNRNATYVFKKWNDDWRCVIDNSYGTELICSPSPPTLHLICGKMASGKSTLAGRLASEPNTVLISEDEWLSRLYPGEITTLTDYVRFTARLRDVMGIHVETLLRAGNSVVLDFPANTLDSRQWMSDIYRNAGVVHCLHYLDVSDEECKTRLSRRNEDGSHRFNTSEAESNTIASDFVAPSSDEGFHVIRYDGH</sequence>
<dbReference type="AlphaFoldDB" id="I0IPT0"/>
<dbReference type="RefSeq" id="WP_014449764.1">
    <property type="nucleotide sequence ID" value="NC_017094.1"/>
</dbReference>
<dbReference type="NCBIfam" id="TIGR02246">
    <property type="entry name" value="SgcJ/EcaC family oxidoreductase"/>
    <property type="match status" value="1"/>
</dbReference>
<dbReference type="OrthoDB" id="531205at2"/>
<dbReference type="Pfam" id="PF13671">
    <property type="entry name" value="AAA_33"/>
    <property type="match status" value="1"/>
</dbReference>